<dbReference type="Gene3D" id="1.10.3470.10">
    <property type="entry name" value="ABC transporter involved in vitamin B12 uptake, BtuC"/>
    <property type="match status" value="1"/>
</dbReference>
<evidence type="ECO:0000313" key="10">
    <source>
        <dbReference type="EMBL" id="QGZ37147.1"/>
    </source>
</evidence>
<feature type="region of interest" description="Disordered" evidence="8">
    <location>
        <begin position="1"/>
        <end position="88"/>
    </location>
</feature>
<keyword evidence="5 9" id="KW-0812">Transmembrane</keyword>
<gene>
    <name evidence="10" type="ORF">GH266_23190</name>
</gene>
<dbReference type="GO" id="GO:0033214">
    <property type="term" value="P:siderophore-iron import into cell"/>
    <property type="evidence" value="ECO:0007669"/>
    <property type="project" value="TreeGrafter"/>
</dbReference>
<dbReference type="Pfam" id="PF01032">
    <property type="entry name" value="FecCD"/>
    <property type="match status" value="1"/>
</dbReference>
<evidence type="ECO:0000256" key="7">
    <source>
        <dbReference type="ARBA" id="ARBA00023136"/>
    </source>
</evidence>
<evidence type="ECO:0000256" key="9">
    <source>
        <dbReference type="SAM" id="Phobius"/>
    </source>
</evidence>
<keyword evidence="3" id="KW-0813">Transport</keyword>
<evidence type="ECO:0000256" key="3">
    <source>
        <dbReference type="ARBA" id="ARBA00022448"/>
    </source>
</evidence>
<dbReference type="AlphaFoldDB" id="A0A857CE75"/>
<feature type="compositionally biased region" description="Basic and acidic residues" evidence="8">
    <location>
        <begin position="55"/>
        <end position="69"/>
    </location>
</feature>
<feature type="transmembrane region" description="Helical" evidence="9">
    <location>
        <begin position="376"/>
        <end position="394"/>
    </location>
</feature>
<comment type="subcellular location">
    <subcellularLocation>
        <location evidence="1">Cell membrane</location>
        <topology evidence="1">Multi-pass membrane protein</topology>
    </subcellularLocation>
</comment>
<feature type="transmembrane region" description="Helical" evidence="9">
    <location>
        <begin position="100"/>
        <end position="121"/>
    </location>
</feature>
<dbReference type="InterPro" id="IPR037294">
    <property type="entry name" value="ABC_BtuC-like"/>
</dbReference>
<feature type="transmembrane region" description="Helical" evidence="9">
    <location>
        <begin position="218"/>
        <end position="236"/>
    </location>
</feature>
<reference evidence="10 11" key="1">
    <citation type="submission" date="2019-12" db="EMBL/GenBank/DDBJ databases">
        <title>The genome of Stappia indica PHM037.</title>
        <authorList>
            <person name="Kacar D."/>
            <person name="Galan B."/>
            <person name="Canedo L."/>
            <person name="Rodriguez P."/>
            <person name="de la Calle F."/>
            <person name="Garcia J.L."/>
        </authorList>
    </citation>
    <scope>NUCLEOTIDE SEQUENCE [LARGE SCALE GENOMIC DNA]</scope>
    <source>
        <strain evidence="10 11">PHM037</strain>
    </source>
</reference>
<dbReference type="Proteomes" id="UP000435648">
    <property type="component" value="Chromosome"/>
</dbReference>
<dbReference type="SUPFAM" id="SSF81345">
    <property type="entry name" value="ABC transporter involved in vitamin B12 uptake, BtuC"/>
    <property type="match status" value="1"/>
</dbReference>
<evidence type="ECO:0000313" key="11">
    <source>
        <dbReference type="Proteomes" id="UP000435648"/>
    </source>
</evidence>
<evidence type="ECO:0000256" key="1">
    <source>
        <dbReference type="ARBA" id="ARBA00004651"/>
    </source>
</evidence>
<dbReference type="CDD" id="cd06550">
    <property type="entry name" value="TM_ABC_iron-siderophores_like"/>
    <property type="match status" value="1"/>
</dbReference>
<dbReference type="EMBL" id="CP046908">
    <property type="protein sequence ID" value="QGZ37147.1"/>
    <property type="molecule type" value="Genomic_DNA"/>
</dbReference>
<evidence type="ECO:0000256" key="5">
    <source>
        <dbReference type="ARBA" id="ARBA00022692"/>
    </source>
</evidence>
<evidence type="ECO:0000256" key="8">
    <source>
        <dbReference type="SAM" id="MobiDB-lite"/>
    </source>
</evidence>
<comment type="similarity">
    <text evidence="2">Belongs to the binding-protein-dependent transport system permease family. FecCD subfamily.</text>
</comment>
<dbReference type="FunFam" id="1.10.3470.10:FF:000001">
    <property type="entry name" value="Vitamin B12 ABC transporter permease BtuC"/>
    <property type="match status" value="1"/>
</dbReference>
<feature type="transmembrane region" description="Helical" evidence="9">
    <location>
        <begin position="162"/>
        <end position="179"/>
    </location>
</feature>
<feature type="transmembrane region" description="Helical" evidence="9">
    <location>
        <begin position="337"/>
        <end position="364"/>
    </location>
</feature>
<feature type="transmembrane region" description="Helical" evidence="9">
    <location>
        <begin position="406"/>
        <end position="426"/>
    </location>
</feature>
<feature type="transmembrane region" description="Helical" evidence="9">
    <location>
        <begin position="294"/>
        <end position="312"/>
    </location>
</feature>
<feature type="compositionally biased region" description="Basic and acidic residues" evidence="8">
    <location>
        <begin position="33"/>
        <end position="47"/>
    </location>
</feature>
<keyword evidence="4" id="KW-1003">Cell membrane</keyword>
<keyword evidence="6 9" id="KW-1133">Transmembrane helix</keyword>
<proteinExistence type="inferred from homology"/>
<dbReference type="PANTHER" id="PTHR30472:SF67">
    <property type="entry name" value="PERMEASE OF ABC TRANSPORTER-RELATED"/>
    <property type="match status" value="1"/>
</dbReference>
<dbReference type="OrthoDB" id="9811975at2"/>
<evidence type="ECO:0000256" key="4">
    <source>
        <dbReference type="ARBA" id="ARBA00022475"/>
    </source>
</evidence>
<organism evidence="10 11">
    <name type="scientific">Stappia indica</name>
    <dbReference type="NCBI Taxonomy" id="538381"/>
    <lineage>
        <taxon>Bacteria</taxon>
        <taxon>Pseudomonadati</taxon>
        <taxon>Pseudomonadota</taxon>
        <taxon>Alphaproteobacteria</taxon>
        <taxon>Hyphomicrobiales</taxon>
        <taxon>Stappiaceae</taxon>
        <taxon>Stappia</taxon>
    </lineage>
</organism>
<evidence type="ECO:0000256" key="6">
    <source>
        <dbReference type="ARBA" id="ARBA00022989"/>
    </source>
</evidence>
<feature type="compositionally biased region" description="Basic residues" evidence="8">
    <location>
        <begin position="70"/>
        <end position="82"/>
    </location>
</feature>
<evidence type="ECO:0000256" key="2">
    <source>
        <dbReference type="ARBA" id="ARBA00007935"/>
    </source>
</evidence>
<name>A0A857CE75_9HYPH</name>
<dbReference type="KEGG" id="siw:GH266_23190"/>
<keyword evidence="7 9" id="KW-0472">Membrane</keyword>
<feature type="transmembrane region" description="Helical" evidence="9">
    <location>
        <begin position="191"/>
        <end position="212"/>
    </location>
</feature>
<feature type="transmembrane region" description="Helical" evidence="9">
    <location>
        <begin position="248"/>
        <end position="266"/>
    </location>
</feature>
<dbReference type="InterPro" id="IPR000522">
    <property type="entry name" value="ABC_transptr_permease_BtuC"/>
</dbReference>
<sequence length="432" mass="45035">MADGRLGRHHRRQSDGDRRRLPRPQPLGPRQGGKQDRLPEGRSDRQPDGGGAEGLYRHHERGGDEPDHPHHLRRGGSRRAARGARAPEVTISPSRASLQFAALVVGSLAVLVLAVATAVGIGEMHIPLRTVALAVTNQFGWTSADISRIQASVIWDLRLSRALVAALCGAGLAMCGAILQSLLRNALAEPYVLGISAGASTGAVAVIILGVGAGAVTLSMGAFAGALSAFLFVAVLSGGGRGGADRTILSGVAAAQLFNALTAYIVTTSGNAQQARDVMFWLLGSLGGVRWPEFQLLAVVVAIGLGVCIWYARALDAFTFGDDAAASMGIPVERVRLVLFAITAVMTATIVSMVGSIGFVGLVVPHAVRFLIGPGHIRLLPACLLVGAVFMVLADIVSRSVMQQQTLPIGIVTALVGVPCFALILYRARPAT</sequence>
<dbReference type="GO" id="GO:0005886">
    <property type="term" value="C:plasma membrane"/>
    <property type="evidence" value="ECO:0007669"/>
    <property type="project" value="UniProtKB-SubCell"/>
</dbReference>
<accession>A0A857CE75</accession>
<protein>
    <submittedName>
        <fullName evidence="10">Iron chelate uptake ABC transporter family permease subunit</fullName>
    </submittedName>
</protein>
<dbReference type="PANTHER" id="PTHR30472">
    <property type="entry name" value="FERRIC ENTEROBACTIN TRANSPORT SYSTEM PERMEASE PROTEIN"/>
    <property type="match status" value="1"/>
</dbReference>
<dbReference type="GO" id="GO:0022857">
    <property type="term" value="F:transmembrane transporter activity"/>
    <property type="evidence" value="ECO:0007669"/>
    <property type="project" value="InterPro"/>
</dbReference>